<evidence type="ECO:0000313" key="3">
    <source>
        <dbReference type="Proteomes" id="UP000246740"/>
    </source>
</evidence>
<sequence>MSLLRTAVVGASRSAMALRTPAAMTSSVRQFSSSRLSMAQQSEKDPQLGDYPDLPFVSNQTRKYSPKWWDPQEKRNFGETPHEQDDVLSVWAPDVHAVPAASALRQFLVAIGVVVLFGSTVYYATPERPALPRTYPRDGLGSELGGAQVAAAKEGSFSAEQDEEEEDDE</sequence>
<dbReference type="Proteomes" id="UP000246740">
    <property type="component" value="Unassembled WGS sequence"/>
</dbReference>
<dbReference type="PANTHER" id="PTHR12840:SF1">
    <property type="entry name" value="NADH DEHYDROGENASE [UBIQUINONE] 1 BETA SUBCOMPLEX SUBUNIT 8, MITOCHONDRIAL"/>
    <property type="match status" value="1"/>
</dbReference>
<reference evidence="2 3" key="1">
    <citation type="journal article" date="2018" name="Mol. Biol. Evol.">
        <title>Broad Genomic Sampling Reveals a Smut Pathogenic Ancestry of the Fungal Clade Ustilaginomycotina.</title>
        <authorList>
            <person name="Kijpornyongpan T."/>
            <person name="Mondo S.J."/>
            <person name="Barry K."/>
            <person name="Sandor L."/>
            <person name="Lee J."/>
            <person name="Lipzen A."/>
            <person name="Pangilinan J."/>
            <person name="LaButti K."/>
            <person name="Hainaut M."/>
            <person name="Henrissat B."/>
            <person name="Grigoriev I.V."/>
            <person name="Spatafora J.W."/>
            <person name="Aime M.C."/>
        </authorList>
    </citation>
    <scope>NUCLEOTIDE SEQUENCE [LARGE SCALE GENOMIC DNA]</scope>
    <source>
        <strain evidence="2 3">MCA 3645</strain>
    </source>
</reference>
<proteinExistence type="predicted"/>
<evidence type="ECO:0000256" key="1">
    <source>
        <dbReference type="SAM" id="MobiDB-lite"/>
    </source>
</evidence>
<dbReference type="GO" id="GO:0005739">
    <property type="term" value="C:mitochondrion"/>
    <property type="evidence" value="ECO:0007669"/>
    <property type="project" value="InterPro"/>
</dbReference>
<dbReference type="InParanoid" id="A0A317XGB5"/>
<evidence type="ECO:0000313" key="2">
    <source>
        <dbReference type="EMBL" id="PWY97225.1"/>
    </source>
</evidence>
<protein>
    <submittedName>
        <fullName evidence="2">Uncharacterized protein</fullName>
    </submittedName>
</protein>
<dbReference type="STRING" id="1882483.A0A317XGB5"/>
<organism evidence="2 3">
    <name type="scientific">Testicularia cyperi</name>
    <dbReference type="NCBI Taxonomy" id="1882483"/>
    <lineage>
        <taxon>Eukaryota</taxon>
        <taxon>Fungi</taxon>
        <taxon>Dikarya</taxon>
        <taxon>Basidiomycota</taxon>
        <taxon>Ustilaginomycotina</taxon>
        <taxon>Ustilaginomycetes</taxon>
        <taxon>Ustilaginales</taxon>
        <taxon>Anthracoideaceae</taxon>
        <taxon>Testicularia</taxon>
    </lineage>
</organism>
<dbReference type="InterPro" id="IPR008699">
    <property type="entry name" value="NDUFB8"/>
</dbReference>
<gene>
    <name evidence="2" type="ORF">BCV70DRAFT_70189</name>
</gene>
<dbReference type="PANTHER" id="PTHR12840">
    <property type="entry name" value="NADH-UBIQUINONE OXIDOREDUCTASE ASHI SUBUNIT"/>
    <property type="match status" value="1"/>
</dbReference>
<dbReference type="Pfam" id="PF05821">
    <property type="entry name" value="NDUF_B8"/>
    <property type="match status" value="1"/>
</dbReference>
<dbReference type="OrthoDB" id="2014058at2759"/>
<dbReference type="EMBL" id="KZ819214">
    <property type="protein sequence ID" value="PWY97225.1"/>
    <property type="molecule type" value="Genomic_DNA"/>
</dbReference>
<feature type="region of interest" description="Disordered" evidence="1">
    <location>
        <begin position="129"/>
        <end position="169"/>
    </location>
</feature>
<feature type="compositionally biased region" description="Acidic residues" evidence="1">
    <location>
        <begin position="160"/>
        <end position="169"/>
    </location>
</feature>
<dbReference type="AlphaFoldDB" id="A0A317XGB5"/>
<accession>A0A317XGB5</accession>
<keyword evidence="3" id="KW-1185">Reference proteome</keyword>
<name>A0A317XGB5_9BASI</name>